<dbReference type="PANTHER" id="PTHR43479">
    <property type="entry name" value="ACREF/ENVCD OPERON REPRESSOR-RELATED"/>
    <property type="match status" value="1"/>
</dbReference>
<dbReference type="GO" id="GO:0003677">
    <property type="term" value="F:DNA binding"/>
    <property type="evidence" value="ECO:0007669"/>
    <property type="project" value="UniProtKB-UniRule"/>
</dbReference>
<evidence type="ECO:0000313" key="4">
    <source>
        <dbReference type="EMBL" id="SDK35059.1"/>
    </source>
</evidence>
<proteinExistence type="predicted"/>
<dbReference type="RefSeq" id="WP_092734739.1">
    <property type="nucleotide sequence ID" value="NZ_FNEW01000007.1"/>
</dbReference>
<sequence length="201" mass="22722">MGQDQNKQQGLREMNRKETLQRIAETGLKLFMADGYEATTLDAITQASGISRRTFFYYFKSKEEILLAWQNGLPAAVRAAVLAEPTKLPPLDIIRNALLKLPAHYHSENTAAIIRIVRSSEQLRASSQAKYLHVEEAAFEALCERWPQPRRRKSLQILAIVCVSVLRHAVDTWADGGGRKPLATHLKEAFENLKNEQTQLV</sequence>
<dbReference type="PANTHER" id="PTHR43479:SF11">
    <property type="entry name" value="ACREF_ENVCD OPERON REPRESSOR-RELATED"/>
    <property type="match status" value="1"/>
</dbReference>
<dbReference type="PRINTS" id="PR00455">
    <property type="entry name" value="HTHTETR"/>
</dbReference>
<dbReference type="InterPro" id="IPR041347">
    <property type="entry name" value="MftR_C"/>
</dbReference>
<dbReference type="Pfam" id="PF00440">
    <property type="entry name" value="TetR_N"/>
    <property type="match status" value="1"/>
</dbReference>
<protein>
    <submittedName>
        <fullName evidence="4">Transcriptional regulator, TetR family</fullName>
    </submittedName>
</protein>
<gene>
    <name evidence="4" type="ORF">SAMN05428983_4697</name>
</gene>
<evidence type="ECO:0000259" key="3">
    <source>
        <dbReference type="PROSITE" id="PS50977"/>
    </source>
</evidence>
<dbReference type="Proteomes" id="UP000198917">
    <property type="component" value="Unassembled WGS sequence"/>
</dbReference>
<dbReference type="PROSITE" id="PS50977">
    <property type="entry name" value="HTH_TETR_2"/>
    <property type="match status" value="1"/>
</dbReference>
<dbReference type="EMBL" id="FNEW01000007">
    <property type="protein sequence ID" value="SDK35059.1"/>
    <property type="molecule type" value="Genomic_DNA"/>
</dbReference>
<dbReference type="PROSITE" id="PS01081">
    <property type="entry name" value="HTH_TETR_1"/>
    <property type="match status" value="1"/>
</dbReference>
<accession>A0A7Z7FS30</accession>
<organism evidence="4 5">
    <name type="scientific">Agrobacterium fabrum</name>
    <dbReference type="NCBI Taxonomy" id="1176649"/>
    <lineage>
        <taxon>Bacteria</taxon>
        <taxon>Pseudomonadati</taxon>
        <taxon>Pseudomonadota</taxon>
        <taxon>Alphaproteobacteria</taxon>
        <taxon>Hyphomicrobiales</taxon>
        <taxon>Rhizobiaceae</taxon>
        <taxon>Rhizobium/Agrobacterium group</taxon>
        <taxon>Agrobacterium</taxon>
        <taxon>Agrobacterium tumefaciens complex</taxon>
    </lineage>
</organism>
<dbReference type="AlphaFoldDB" id="A0A7Z7FS30"/>
<reference evidence="4 5" key="1">
    <citation type="submission" date="2016-10" db="EMBL/GenBank/DDBJ databases">
        <authorList>
            <person name="Varghese N."/>
            <person name="Submissions S."/>
        </authorList>
    </citation>
    <scope>NUCLEOTIDE SEQUENCE [LARGE SCALE GENOMIC DNA]</scope>
    <source>
        <strain evidence="4 5">PDC82</strain>
    </source>
</reference>
<feature type="DNA-binding region" description="H-T-H motif" evidence="2">
    <location>
        <begin position="40"/>
        <end position="59"/>
    </location>
</feature>
<dbReference type="InterPro" id="IPR001647">
    <property type="entry name" value="HTH_TetR"/>
</dbReference>
<dbReference type="SUPFAM" id="SSF46689">
    <property type="entry name" value="Homeodomain-like"/>
    <property type="match status" value="1"/>
</dbReference>
<dbReference type="InterPro" id="IPR023772">
    <property type="entry name" value="DNA-bd_HTH_TetR-type_CS"/>
</dbReference>
<dbReference type="Gene3D" id="1.10.357.10">
    <property type="entry name" value="Tetracycline Repressor, domain 2"/>
    <property type="match status" value="1"/>
</dbReference>
<evidence type="ECO:0000256" key="2">
    <source>
        <dbReference type="PROSITE-ProRule" id="PRU00335"/>
    </source>
</evidence>
<keyword evidence="1 2" id="KW-0238">DNA-binding</keyword>
<evidence type="ECO:0000256" key="1">
    <source>
        <dbReference type="ARBA" id="ARBA00023125"/>
    </source>
</evidence>
<name>A0A7Z7FS30_9HYPH</name>
<evidence type="ECO:0000313" key="5">
    <source>
        <dbReference type="Proteomes" id="UP000198917"/>
    </source>
</evidence>
<dbReference type="InterPro" id="IPR050624">
    <property type="entry name" value="HTH-type_Tx_Regulator"/>
</dbReference>
<comment type="caution">
    <text evidence="4">The sequence shown here is derived from an EMBL/GenBank/DDBJ whole genome shotgun (WGS) entry which is preliminary data.</text>
</comment>
<feature type="domain" description="HTH tetR-type" evidence="3">
    <location>
        <begin position="17"/>
        <end position="77"/>
    </location>
</feature>
<dbReference type="Pfam" id="PF17754">
    <property type="entry name" value="TetR_C_14"/>
    <property type="match status" value="1"/>
</dbReference>
<dbReference type="InterPro" id="IPR009057">
    <property type="entry name" value="Homeodomain-like_sf"/>
</dbReference>